<dbReference type="PANTHER" id="PTHR39339:SF1">
    <property type="entry name" value="CHAD DOMAIN-CONTAINING PROTEIN"/>
    <property type="match status" value="1"/>
</dbReference>
<dbReference type="PANTHER" id="PTHR39339">
    <property type="entry name" value="SLR1444 PROTEIN"/>
    <property type="match status" value="1"/>
</dbReference>
<gene>
    <name evidence="3" type="ORF">JMJ55_07240</name>
</gene>
<name>A0ABS1V077_9PROT</name>
<sequence>MAPAGSRGRTAGPLPRPARPPSRGDLSLTRFDATDAAAEPPAEPAPPADAAAQLSLEFALDPEAVQRLPRHPAITSARAGRARSLAEELIWMDSAEGVLAADGLALEVPRRGPRRLIRSMPPAEAPWCPGTPPALEEMEPTDENWVPIAAFSGRRSVMALGEVTAELLAGKLRAVAAEAPVARLLLTGPTEAVLARAAALAADIHMLPPAASLAEEGRALARGGPPRPRRRGPPPLSGAATVEAALLAALGHLLEVMLVHAPACRLGAGMEGVHQTRVALRRLRSVLKVFRPVASGPELVEFDDGLRAMAAALGPARDWDVFLAGTAAEAAAAIGGDRRLAALLRAGEARRQEAYAALRRLLDGPAFPRLVLAGIGLIQRRPWREGPPESLAPLEEPLPDFAAGVLDKRWHRLRKRGEDIAEHGAAALHEVRLDAKRLRYAAELFAPLWPGKPARRFLRRLSALQEELGLANDVAVARELAASLGTGVPGWAIGAVEGFASARASRARRHALESWDELLEAEPFWR</sequence>
<evidence type="ECO:0000313" key="4">
    <source>
        <dbReference type="Proteomes" id="UP000606490"/>
    </source>
</evidence>
<feature type="domain" description="CHAD" evidence="2">
    <location>
        <begin position="239"/>
        <end position="524"/>
    </location>
</feature>
<feature type="region of interest" description="Disordered" evidence="1">
    <location>
        <begin position="1"/>
        <end position="49"/>
    </location>
</feature>
<reference evidence="3 4" key="1">
    <citation type="submission" date="2021-01" db="EMBL/GenBank/DDBJ databases">
        <title>Belnapia mucosa sp. nov. and Belnapia arida sp. nov., isolated from the Tabernas Desert (Almeria, Spain).</title>
        <authorList>
            <person name="Molina-Menor E."/>
            <person name="Vidal-Verdu A."/>
            <person name="Calonge A."/>
            <person name="Satari L."/>
            <person name="Pereto Magraner J."/>
            <person name="Porcar Miralles M."/>
        </authorList>
    </citation>
    <scope>NUCLEOTIDE SEQUENCE [LARGE SCALE GENOMIC DNA]</scope>
    <source>
        <strain evidence="3 4">T6</strain>
    </source>
</reference>
<dbReference type="Gene3D" id="1.40.20.10">
    <property type="entry name" value="CHAD domain"/>
    <property type="match status" value="1"/>
</dbReference>
<dbReference type="RefSeq" id="WP_202824836.1">
    <property type="nucleotide sequence ID" value="NZ_JAEUXJ010000002.1"/>
</dbReference>
<accession>A0ABS1V077</accession>
<evidence type="ECO:0000313" key="3">
    <source>
        <dbReference type="EMBL" id="MBL6455113.1"/>
    </source>
</evidence>
<keyword evidence="4" id="KW-1185">Reference proteome</keyword>
<dbReference type="Proteomes" id="UP000606490">
    <property type="component" value="Unassembled WGS sequence"/>
</dbReference>
<dbReference type="EMBL" id="JAEUXJ010000002">
    <property type="protein sequence ID" value="MBL6455113.1"/>
    <property type="molecule type" value="Genomic_DNA"/>
</dbReference>
<comment type="caution">
    <text evidence="3">The sequence shown here is derived from an EMBL/GenBank/DDBJ whole genome shotgun (WGS) entry which is preliminary data.</text>
</comment>
<dbReference type="SMART" id="SM00880">
    <property type="entry name" value="CHAD"/>
    <property type="match status" value="1"/>
</dbReference>
<evidence type="ECO:0000259" key="2">
    <source>
        <dbReference type="PROSITE" id="PS51708"/>
    </source>
</evidence>
<dbReference type="Pfam" id="PF05235">
    <property type="entry name" value="CHAD"/>
    <property type="match status" value="1"/>
</dbReference>
<dbReference type="PROSITE" id="PS51708">
    <property type="entry name" value="CHAD"/>
    <property type="match status" value="1"/>
</dbReference>
<evidence type="ECO:0000256" key="1">
    <source>
        <dbReference type="SAM" id="MobiDB-lite"/>
    </source>
</evidence>
<protein>
    <submittedName>
        <fullName evidence="3">CHAD domain-containing protein</fullName>
    </submittedName>
</protein>
<dbReference type="InterPro" id="IPR038186">
    <property type="entry name" value="CHAD_dom_sf"/>
</dbReference>
<dbReference type="InterPro" id="IPR007899">
    <property type="entry name" value="CHAD_dom"/>
</dbReference>
<organism evidence="3 4">
    <name type="scientific">Belnapia mucosa</name>
    <dbReference type="NCBI Taxonomy" id="2804532"/>
    <lineage>
        <taxon>Bacteria</taxon>
        <taxon>Pseudomonadati</taxon>
        <taxon>Pseudomonadota</taxon>
        <taxon>Alphaproteobacteria</taxon>
        <taxon>Acetobacterales</taxon>
        <taxon>Roseomonadaceae</taxon>
        <taxon>Belnapia</taxon>
    </lineage>
</organism>
<proteinExistence type="predicted"/>